<accession>A0ABT6XS23</accession>
<proteinExistence type="predicted"/>
<dbReference type="RefSeq" id="WP_283239570.1">
    <property type="nucleotide sequence ID" value="NZ_JASGBP010000007.1"/>
</dbReference>
<protein>
    <submittedName>
        <fullName evidence="1">Uncharacterized protein</fullName>
    </submittedName>
</protein>
<gene>
    <name evidence="1" type="ORF">QHT84_10760</name>
</gene>
<name>A0ABT6XS23_9FLAO</name>
<sequence>MKKNIVTFVLLVATMKIWAIDRIVQENGPTGTFSSISAAITASVDGDRIIIHPKIGGNPYIEDLTINKALEFLSAEDGNRYKIQGNVTIAAAVNRKVTIIGAHLVAGNIIANGTGWPTTLNVMGCLLNGGDINASNQFKAAIVSNILENGSILLSHGNVIGNELKTETKSIFISNSTSVSNDTMSIIGNKTPRITCTSDIFLNIINNFIARVNSTTTNFFSIHYTFSSSLYKLKIINNTIITPRSNSTSTVFSDNTYLWLESFATIKNNIFQFSTPNGSVNRANTFNVVGFSSSYNYYFTSNIRIANTSTEVNLTDAPVTPTTGQLITSTLAQNGADPSFEFYDLDLTVGDAGCYGGSYSLNNYFPITGSSRVYNIDMPFGITTTGAPLEIKADGFDR</sequence>
<dbReference type="Proteomes" id="UP001230035">
    <property type="component" value="Unassembled WGS sequence"/>
</dbReference>
<organism evidence="1 2">
    <name type="scientific">Flavobacterium sedimenticola</name>
    <dbReference type="NCBI Taxonomy" id="3043286"/>
    <lineage>
        <taxon>Bacteria</taxon>
        <taxon>Pseudomonadati</taxon>
        <taxon>Bacteroidota</taxon>
        <taxon>Flavobacteriia</taxon>
        <taxon>Flavobacteriales</taxon>
        <taxon>Flavobacteriaceae</taxon>
        <taxon>Flavobacterium</taxon>
    </lineage>
</organism>
<evidence type="ECO:0000313" key="2">
    <source>
        <dbReference type="Proteomes" id="UP001230035"/>
    </source>
</evidence>
<dbReference type="EMBL" id="JASGBP010000007">
    <property type="protein sequence ID" value="MDI9257893.1"/>
    <property type="molecule type" value="Genomic_DNA"/>
</dbReference>
<keyword evidence="2" id="KW-1185">Reference proteome</keyword>
<reference evidence="1 2" key="1">
    <citation type="submission" date="2023-05" db="EMBL/GenBank/DDBJ databases">
        <title>Flavobacterium sedimenti sp. nov., isolated from the sediment.</title>
        <authorList>
            <person name="Wu N."/>
        </authorList>
    </citation>
    <scope>NUCLEOTIDE SEQUENCE [LARGE SCALE GENOMIC DNA]</scope>
    <source>
        <strain evidence="1 2">YZ-48</strain>
    </source>
</reference>
<comment type="caution">
    <text evidence="1">The sequence shown here is derived from an EMBL/GenBank/DDBJ whole genome shotgun (WGS) entry which is preliminary data.</text>
</comment>
<evidence type="ECO:0000313" key="1">
    <source>
        <dbReference type="EMBL" id="MDI9257893.1"/>
    </source>
</evidence>